<gene>
    <name evidence="2" type="ORF">RM531_15870</name>
</gene>
<evidence type="ECO:0000313" key="2">
    <source>
        <dbReference type="EMBL" id="MDT0619946.1"/>
    </source>
</evidence>
<proteinExistence type="predicted"/>
<dbReference type="Proteomes" id="UP001259982">
    <property type="component" value="Unassembled WGS sequence"/>
</dbReference>
<sequence length="101" mass="10876">MKRLPAAARAERLRRLAWLGLLVESGRVDRVDISANVGGPGRGAVNIPIVGEIENGHVAAMEDDRSDDEDEQASSEPDDGWEQQREQFSGLLAGIGPIQDA</sequence>
<protein>
    <submittedName>
        <fullName evidence="2">Uncharacterized protein</fullName>
    </submittedName>
</protein>
<name>A0ABU3BBT2_9GAMM</name>
<feature type="compositionally biased region" description="Acidic residues" evidence="1">
    <location>
        <begin position="64"/>
        <end position="81"/>
    </location>
</feature>
<comment type="caution">
    <text evidence="2">The sequence shown here is derived from an EMBL/GenBank/DDBJ whole genome shotgun (WGS) entry which is preliminary data.</text>
</comment>
<evidence type="ECO:0000256" key="1">
    <source>
        <dbReference type="SAM" id="MobiDB-lite"/>
    </source>
</evidence>
<accession>A0ABU3BBT2</accession>
<reference evidence="2 3" key="1">
    <citation type="submission" date="2023-09" db="EMBL/GenBank/DDBJ databases">
        <authorList>
            <person name="Rey-Velasco X."/>
        </authorList>
    </citation>
    <scope>NUCLEOTIDE SEQUENCE [LARGE SCALE GENOMIC DNA]</scope>
    <source>
        <strain evidence="2 3">P385</strain>
    </source>
</reference>
<dbReference type="RefSeq" id="WP_311660691.1">
    <property type="nucleotide sequence ID" value="NZ_JAVRHY010000028.1"/>
</dbReference>
<evidence type="ECO:0000313" key="3">
    <source>
        <dbReference type="Proteomes" id="UP001259982"/>
    </source>
</evidence>
<dbReference type="EMBL" id="JAVRHY010000028">
    <property type="protein sequence ID" value="MDT0619946.1"/>
    <property type="molecule type" value="Genomic_DNA"/>
</dbReference>
<feature type="region of interest" description="Disordered" evidence="1">
    <location>
        <begin position="62"/>
        <end position="101"/>
    </location>
</feature>
<keyword evidence="3" id="KW-1185">Reference proteome</keyword>
<organism evidence="2 3">
    <name type="scientific">Spectribacter acetivorans</name>
    <dbReference type="NCBI Taxonomy" id="3075603"/>
    <lineage>
        <taxon>Bacteria</taxon>
        <taxon>Pseudomonadati</taxon>
        <taxon>Pseudomonadota</taxon>
        <taxon>Gammaproteobacteria</taxon>
        <taxon>Salinisphaerales</taxon>
        <taxon>Salinisphaeraceae</taxon>
        <taxon>Spectribacter</taxon>
    </lineage>
</organism>